<keyword evidence="1 3" id="KW-0269">Exonuclease</keyword>
<dbReference type="PANTHER" id="PTHR30231">
    <property type="entry name" value="DNA POLYMERASE III SUBUNIT EPSILON"/>
    <property type="match status" value="1"/>
</dbReference>
<dbReference type="PANTHER" id="PTHR30231:SF42">
    <property type="entry name" value="EXONUCLEASE"/>
    <property type="match status" value="1"/>
</dbReference>
<dbReference type="InterPro" id="IPR012337">
    <property type="entry name" value="RNaseH-like_sf"/>
</dbReference>
<reference evidence="3" key="2">
    <citation type="submission" date="2021-09" db="EMBL/GenBank/DDBJ databases">
        <authorList>
            <person name="Gilroy R."/>
        </authorList>
    </citation>
    <scope>NUCLEOTIDE SEQUENCE</scope>
    <source>
        <strain evidence="3">CHK179-5677</strain>
    </source>
</reference>
<sequence>MVQSERRAGARAADTAREVRDMDGRYIAFDVETPNYANDRISAIGIAVVEAGEITGEYCTLVNPEEPFDPFNMALTGITPEMVADKPTFPELWREIGPLMDSGLLVAHNAPFDMSVLAKCLRGYGICWRPTVRYACTCQMSRRLLPRLPNHRLNTVSDYLGLELDHHHAGSDSLACGEILLHHLRSGFEVTPFIRTYDMERLCTVRGDGRRR</sequence>
<gene>
    <name evidence="3" type="ORF">K8V01_03305</name>
</gene>
<dbReference type="InterPro" id="IPR013520">
    <property type="entry name" value="Ribonucl_H"/>
</dbReference>
<evidence type="ECO:0000256" key="1">
    <source>
        <dbReference type="ARBA" id="ARBA00022839"/>
    </source>
</evidence>
<dbReference type="GO" id="GO:0003887">
    <property type="term" value="F:DNA-directed DNA polymerase activity"/>
    <property type="evidence" value="ECO:0007669"/>
    <property type="project" value="InterPro"/>
</dbReference>
<evidence type="ECO:0000313" key="3">
    <source>
        <dbReference type="EMBL" id="HJG86047.1"/>
    </source>
</evidence>
<keyword evidence="1 3" id="KW-0378">Hydrolase</keyword>
<dbReference type="GO" id="GO:0006260">
    <property type="term" value="P:DNA replication"/>
    <property type="evidence" value="ECO:0007669"/>
    <property type="project" value="InterPro"/>
</dbReference>
<dbReference type="InterPro" id="IPR036397">
    <property type="entry name" value="RNaseH_sf"/>
</dbReference>
<dbReference type="Proteomes" id="UP000760668">
    <property type="component" value="Unassembled WGS sequence"/>
</dbReference>
<dbReference type="Pfam" id="PF00929">
    <property type="entry name" value="RNase_T"/>
    <property type="match status" value="1"/>
</dbReference>
<protein>
    <submittedName>
        <fullName evidence="3">3'-5' exonuclease</fullName>
    </submittedName>
</protein>
<dbReference type="Gene3D" id="3.30.420.10">
    <property type="entry name" value="Ribonuclease H-like superfamily/Ribonuclease H"/>
    <property type="match status" value="1"/>
</dbReference>
<keyword evidence="1 3" id="KW-0540">Nuclease</keyword>
<feature type="domain" description="Exonuclease" evidence="2">
    <location>
        <begin position="25"/>
        <end position="189"/>
    </location>
</feature>
<dbReference type="GO" id="GO:0003677">
    <property type="term" value="F:DNA binding"/>
    <property type="evidence" value="ECO:0007669"/>
    <property type="project" value="InterPro"/>
</dbReference>
<dbReference type="InterPro" id="IPR006054">
    <property type="entry name" value="DnaQ"/>
</dbReference>
<organism evidence="3 4">
    <name type="scientific">Pseudoflavonifractor capillosus</name>
    <dbReference type="NCBI Taxonomy" id="106588"/>
    <lineage>
        <taxon>Bacteria</taxon>
        <taxon>Bacillati</taxon>
        <taxon>Bacillota</taxon>
        <taxon>Clostridia</taxon>
        <taxon>Eubacteriales</taxon>
        <taxon>Oscillospiraceae</taxon>
        <taxon>Pseudoflavonifractor</taxon>
    </lineage>
</organism>
<dbReference type="CDD" id="cd06130">
    <property type="entry name" value="DNA_pol_III_epsilon_like"/>
    <property type="match status" value="1"/>
</dbReference>
<dbReference type="SMART" id="SM00479">
    <property type="entry name" value="EXOIII"/>
    <property type="match status" value="1"/>
</dbReference>
<dbReference type="GO" id="GO:0008408">
    <property type="term" value="F:3'-5' exonuclease activity"/>
    <property type="evidence" value="ECO:0007669"/>
    <property type="project" value="TreeGrafter"/>
</dbReference>
<reference evidence="3" key="1">
    <citation type="journal article" date="2021" name="PeerJ">
        <title>Extensive microbial diversity within the chicken gut microbiome revealed by metagenomics and culture.</title>
        <authorList>
            <person name="Gilroy R."/>
            <person name="Ravi A."/>
            <person name="Getino M."/>
            <person name="Pursley I."/>
            <person name="Horton D.L."/>
            <person name="Alikhan N.F."/>
            <person name="Baker D."/>
            <person name="Gharbi K."/>
            <person name="Hall N."/>
            <person name="Watson M."/>
            <person name="Adriaenssens E.M."/>
            <person name="Foster-Nyarko E."/>
            <person name="Jarju S."/>
            <person name="Secka A."/>
            <person name="Antonio M."/>
            <person name="Oren A."/>
            <person name="Chaudhuri R.R."/>
            <person name="La Ragione R."/>
            <person name="Hildebrand F."/>
            <person name="Pallen M.J."/>
        </authorList>
    </citation>
    <scope>NUCLEOTIDE SEQUENCE</scope>
    <source>
        <strain evidence="3">CHK179-5677</strain>
    </source>
</reference>
<evidence type="ECO:0000313" key="4">
    <source>
        <dbReference type="Proteomes" id="UP000760668"/>
    </source>
</evidence>
<evidence type="ECO:0000259" key="2">
    <source>
        <dbReference type="SMART" id="SM00479"/>
    </source>
</evidence>
<proteinExistence type="predicted"/>
<dbReference type="FunFam" id="3.30.420.10:FF:000045">
    <property type="entry name" value="3'-5' exonuclease DinG"/>
    <property type="match status" value="1"/>
</dbReference>
<dbReference type="AlphaFoldDB" id="A0A921SSA2"/>
<name>A0A921SSA2_9FIRM</name>
<accession>A0A921SSA2</accession>
<dbReference type="EMBL" id="DYUC01000025">
    <property type="protein sequence ID" value="HJG86047.1"/>
    <property type="molecule type" value="Genomic_DNA"/>
</dbReference>
<dbReference type="SUPFAM" id="SSF53098">
    <property type="entry name" value="Ribonuclease H-like"/>
    <property type="match status" value="1"/>
</dbReference>
<dbReference type="NCBIfam" id="TIGR00573">
    <property type="entry name" value="dnaq"/>
    <property type="match status" value="1"/>
</dbReference>
<dbReference type="GO" id="GO:0005829">
    <property type="term" value="C:cytosol"/>
    <property type="evidence" value="ECO:0007669"/>
    <property type="project" value="TreeGrafter"/>
</dbReference>
<comment type="caution">
    <text evidence="3">The sequence shown here is derived from an EMBL/GenBank/DDBJ whole genome shotgun (WGS) entry which is preliminary data.</text>
</comment>